<keyword evidence="13" id="KW-1185">Reference proteome</keyword>
<feature type="coiled-coil region" evidence="10">
    <location>
        <begin position="209"/>
        <end position="236"/>
    </location>
</feature>
<evidence type="ECO:0000256" key="5">
    <source>
        <dbReference type="ARBA" id="ARBA00022840"/>
    </source>
</evidence>
<evidence type="ECO:0000256" key="3">
    <source>
        <dbReference type="ARBA" id="ARBA00022490"/>
    </source>
</evidence>
<organism evidence="12 13">
    <name type="scientific">Candidatus Mcinerneyibacterium aminivorans</name>
    <dbReference type="NCBI Taxonomy" id="2703815"/>
    <lineage>
        <taxon>Bacteria</taxon>
        <taxon>Candidatus Macinerneyibacteriota</taxon>
        <taxon>Candidatus Mcinerneyibacteria</taxon>
        <taxon>Candidatus Mcinerneyibacteriales</taxon>
        <taxon>Candidatus Mcinerneyibacteriaceae</taxon>
        <taxon>Candidatus Mcinerneyibacterium</taxon>
    </lineage>
</organism>
<feature type="binding site" evidence="9">
    <location>
        <position position="82"/>
    </location>
    <ligand>
        <name>ATP</name>
        <dbReference type="ChEBI" id="CHEBI:30616"/>
    </ligand>
</feature>
<feature type="binding site" evidence="9">
    <location>
        <begin position="123"/>
        <end position="128"/>
    </location>
    <ligand>
        <name>ATP</name>
        <dbReference type="ChEBI" id="CHEBI:30616"/>
    </ligand>
</feature>
<dbReference type="GO" id="GO:0016887">
    <property type="term" value="F:ATP hydrolysis activity"/>
    <property type="evidence" value="ECO:0007669"/>
    <property type="project" value="InterPro"/>
</dbReference>
<feature type="binding site" evidence="9">
    <location>
        <position position="36"/>
    </location>
    <ligand>
        <name>ATP</name>
        <dbReference type="ChEBI" id="CHEBI:30616"/>
    </ligand>
</feature>
<dbReference type="CDD" id="cd16927">
    <property type="entry name" value="HATPase_Hsp90-like"/>
    <property type="match status" value="1"/>
</dbReference>
<keyword evidence="3 8" id="KW-0963">Cytoplasm</keyword>
<protein>
    <recommendedName>
        <fullName evidence="8">Chaperone protein HtpG</fullName>
    </recommendedName>
    <alternativeName>
        <fullName evidence="8">Heat shock protein HtpG</fullName>
    </alternativeName>
    <alternativeName>
        <fullName evidence="8">High temperature protein G</fullName>
    </alternativeName>
</protein>
<feature type="binding site" evidence="9">
    <location>
        <position position="95"/>
    </location>
    <ligand>
        <name>ATP</name>
        <dbReference type="ChEBI" id="CHEBI:30616"/>
    </ligand>
</feature>
<dbReference type="InterPro" id="IPR020575">
    <property type="entry name" value="Hsp90_N"/>
</dbReference>
<evidence type="ECO:0000256" key="6">
    <source>
        <dbReference type="ARBA" id="ARBA00023016"/>
    </source>
</evidence>
<accession>A0A5D0MFK8</accession>
<dbReference type="InterPro" id="IPR001404">
    <property type="entry name" value="Hsp90_fam"/>
</dbReference>
<feature type="binding site" evidence="9">
    <location>
        <begin position="102"/>
        <end position="103"/>
    </location>
    <ligand>
        <name>ATP</name>
        <dbReference type="ChEBI" id="CHEBI:30616"/>
    </ligand>
</feature>
<dbReference type="SUPFAM" id="SSF55874">
    <property type="entry name" value="ATPase domain of HSP90 chaperone/DNA topoisomerase II/histidine kinase"/>
    <property type="match status" value="1"/>
</dbReference>
<comment type="function">
    <text evidence="8">Molecular chaperone. Has ATPase activity.</text>
</comment>
<comment type="caution">
    <text evidence="12">The sequence shown here is derived from an EMBL/GenBank/DDBJ whole genome shotgun (WGS) entry which is preliminary data.</text>
</comment>
<feature type="region of interest" description="A; substrate-binding" evidence="8">
    <location>
        <begin position="1"/>
        <end position="342"/>
    </location>
</feature>
<evidence type="ECO:0000313" key="12">
    <source>
        <dbReference type="EMBL" id="TYB31202.1"/>
    </source>
</evidence>
<dbReference type="Gene3D" id="3.30.230.80">
    <property type="match status" value="1"/>
</dbReference>
<keyword evidence="6 8" id="KW-0346">Stress response</keyword>
<feature type="binding site" evidence="9">
    <location>
        <position position="87"/>
    </location>
    <ligand>
        <name>ATP</name>
        <dbReference type="ChEBI" id="CHEBI:30616"/>
    </ligand>
</feature>
<dbReference type="Proteomes" id="UP000324143">
    <property type="component" value="Unassembled WGS sequence"/>
</dbReference>
<gene>
    <name evidence="8 12" type="primary">htpG</name>
    <name evidence="12" type="ORF">FXF47_05485</name>
</gene>
<feature type="region of interest" description="C" evidence="8">
    <location>
        <begin position="552"/>
        <end position="636"/>
    </location>
</feature>
<feature type="binding site" evidence="9">
    <location>
        <position position="40"/>
    </location>
    <ligand>
        <name>ATP</name>
        <dbReference type="ChEBI" id="CHEBI:30616"/>
    </ligand>
</feature>
<comment type="caution">
    <text evidence="8">Lacks conserved residue(s) required for the propagation of feature annotation.</text>
</comment>
<evidence type="ECO:0000313" key="13">
    <source>
        <dbReference type="Proteomes" id="UP000324143"/>
    </source>
</evidence>
<dbReference type="SUPFAM" id="SSF54211">
    <property type="entry name" value="Ribosomal protein S5 domain 2-like"/>
    <property type="match status" value="1"/>
</dbReference>
<dbReference type="GO" id="GO:0051082">
    <property type="term" value="F:unfolded protein binding"/>
    <property type="evidence" value="ECO:0007669"/>
    <property type="project" value="UniProtKB-UniRule"/>
</dbReference>
<dbReference type="FunFam" id="3.30.565.10:FF:000009">
    <property type="entry name" value="Molecular chaperone HtpG"/>
    <property type="match status" value="1"/>
</dbReference>
<comment type="subunit">
    <text evidence="8">Homodimer.</text>
</comment>
<feature type="domain" description="Histidine kinase/HSP90-like ATPase" evidence="11">
    <location>
        <begin position="29"/>
        <end position="182"/>
    </location>
</feature>
<dbReference type="NCBIfam" id="NF003555">
    <property type="entry name" value="PRK05218.1"/>
    <property type="match status" value="1"/>
</dbReference>
<feature type="binding site" evidence="9">
    <location>
        <position position="342"/>
    </location>
    <ligand>
        <name>ATP</name>
        <dbReference type="ChEBI" id="CHEBI:30616"/>
    </ligand>
</feature>
<dbReference type="HAMAP" id="MF_00505">
    <property type="entry name" value="HSP90"/>
    <property type="match status" value="1"/>
</dbReference>
<keyword evidence="10" id="KW-0175">Coiled coil</keyword>
<evidence type="ECO:0000259" key="11">
    <source>
        <dbReference type="SMART" id="SM00387"/>
    </source>
</evidence>
<keyword evidence="5 8" id="KW-0067">ATP-binding</keyword>
<dbReference type="AlphaFoldDB" id="A0A5D0MFK8"/>
<dbReference type="Gene3D" id="3.30.565.10">
    <property type="entry name" value="Histidine kinase-like ATPase, C-terminal domain"/>
    <property type="match status" value="1"/>
</dbReference>
<dbReference type="EMBL" id="VSIX01000049">
    <property type="protein sequence ID" value="TYB31202.1"/>
    <property type="molecule type" value="Genomic_DNA"/>
</dbReference>
<proteinExistence type="inferred from homology"/>
<feature type="coiled-coil region" evidence="10">
    <location>
        <begin position="356"/>
        <end position="383"/>
    </location>
</feature>
<dbReference type="GO" id="GO:0140662">
    <property type="term" value="F:ATP-dependent protein folding chaperone"/>
    <property type="evidence" value="ECO:0007669"/>
    <property type="project" value="InterPro"/>
</dbReference>
<dbReference type="PIRSF" id="PIRSF002583">
    <property type="entry name" value="Hsp90"/>
    <property type="match status" value="1"/>
</dbReference>
<comment type="subcellular location">
    <subcellularLocation>
        <location evidence="1 8">Cytoplasm</location>
    </subcellularLocation>
</comment>
<keyword evidence="7 8" id="KW-0143">Chaperone</keyword>
<dbReference type="InterPro" id="IPR037196">
    <property type="entry name" value="HSP90_C"/>
</dbReference>
<dbReference type="InterPro" id="IPR036890">
    <property type="entry name" value="HATPase_C_sf"/>
</dbReference>
<dbReference type="GO" id="GO:0005737">
    <property type="term" value="C:cytoplasm"/>
    <property type="evidence" value="ECO:0007669"/>
    <property type="project" value="UniProtKB-SubCell"/>
</dbReference>
<evidence type="ECO:0000256" key="10">
    <source>
        <dbReference type="SAM" id="Coils"/>
    </source>
</evidence>
<dbReference type="Pfam" id="PF13589">
    <property type="entry name" value="HATPase_c_3"/>
    <property type="match status" value="1"/>
</dbReference>
<evidence type="ECO:0000256" key="9">
    <source>
        <dbReference type="PIRSR" id="PIRSR002583-1"/>
    </source>
</evidence>
<feature type="binding site" evidence="9">
    <location>
        <position position="172"/>
    </location>
    <ligand>
        <name>ATP</name>
        <dbReference type="ChEBI" id="CHEBI:30616"/>
    </ligand>
</feature>
<evidence type="ECO:0000256" key="4">
    <source>
        <dbReference type="ARBA" id="ARBA00022741"/>
    </source>
</evidence>
<dbReference type="Gene3D" id="1.20.120.790">
    <property type="entry name" value="Heat shock protein 90, C-terminal domain"/>
    <property type="match status" value="1"/>
</dbReference>
<dbReference type="Pfam" id="PF00183">
    <property type="entry name" value="HSP90"/>
    <property type="match status" value="1"/>
</dbReference>
<dbReference type="GO" id="GO:0005524">
    <property type="term" value="F:ATP binding"/>
    <property type="evidence" value="ECO:0007669"/>
    <property type="project" value="UniProtKB-UniRule"/>
</dbReference>
<sequence length="636" mass="74297">MNKKKKETYDFQTKTKKMLDIMVHSIYTHNEIFLRELISNSADALNKVRFKSLTEKDIMGEDEELKIKIEVDKKNRTLSVSDNGIGMTYQEVIDNIGTVAQSGSSDFIEKLKEKEDAFELIGQFGVGFYSSFMVSKKVQVLTKAPHSNGVKWESEGEGKFSIEEFDKANRGTTVTLYLREGEEFDKFLKKHKIQSLVKKYSNYIPYPIVMDFEKQVEDEEEEKKKTEKKEKVLNSMTPIWKKSKNDVSEEDYKEFYQNNFHDWNDPFEIIHTKVEGLVTYDALMYIPSETPPNYYHKDFKPGINLYSKQVFIMKHCDNLLPDYLNFIKGVVDSPDFSLNISREMLQKNSQIQRIGRNLEKKILKKLRSKLEDEREEYEKWWKKFGTPIKSGIAENPSLAEKLNELLLFESSNTKESMTTLKEYEDRMEEDQEHIYYLVTTETDNPENLPQIEAILDKGYEVLFFNEPVDEFVANNMDEFNGKKLKSLNKSDKNFDETEETKKVKKESKNLLETIKNNLEGKIDEVKVSNRLKKSAVCLVTDESGMSIHTEELLKKAQNIPFQSKKILEINPNHKIFDIMKKEYDENKNSELIKEYSKLLYNQAMIMEGMTVDNPTDFANNISKLMVKAKNEDKKGD</sequence>
<evidence type="ECO:0000256" key="7">
    <source>
        <dbReference type="ARBA" id="ARBA00023186"/>
    </source>
</evidence>
<evidence type="ECO:0000256" key="1">
    <source>
        <dbReference type="ARBA" id="ARBA00004496"/>
    </source>
</evidence>
<reference evidence="12" key="1">
    <citation type="submission" date="2019-08" db="EMBL/GenBank/DDBJ databases">
        <title>Genomic characterization of a novel candidate phylum (ARYD3) from a high temperature, high salinity tertiary oil reservoir in north central Oklahoma, USA.</title>
        <authorList>
            <person name="Youssef N.H."/>
            <person name="Yadav A."/>
            <person name="Elshahed M.S."/>
        </authorList>
    </citation>
    <scope>NUCLEOTIDE SEQUENCE [LARGE SCALE GENOMIC DNA]</scope>
    <source>
        <strain evidence="12">ARYD3</strain>
    </source>
</reference>
<keyword evidence="4 8" id="KW-0547">Nucleotide-binding</keyword>
<comment type="similarity">
    <text evidence="2 8">Belongs to the heat shock protein 90 family.</text>
</comment>
<dbReference type="InterPro" id="IPR003594">
    <property type="entry name" value="HATPase_dom"/>
</dbReference>
<name>A0A5D0MFK8_9BACT</name>
<dbReference type="PRINTS" id="PR00775">
    <property type="entry name" value="HEATSHOCK90"/>
</dbReference>
<dbReference type="Gene3D" id="3.40.50.11260">
    <property type="match status" value="1"/>
</dbReference>
<dbReference type="PANTHER" id="PTHR11528">
    <property type="entry name" value="HEAT SHOCK PROTEIN 90 FAMILY MEMBER"/>
    <property type="match status" value="1"/>
</dbReference>
<evidence type="ECO:0000256" key="8">
    <source>
        <dbReference type="HAMAP-Rule" id="MF_00505"/>
    </source>
</evidence>
<evidence type="ECO:0000256" key="2">
    <source>
        <dbReference type="ARBA" id="ARBA00008239"/>
    </source>
</evidence>
<dbReference type="InterPro" id="IPR020568">
    <property type="entry name" value="Ribosomal_Su5_D2-typ_SF"/>
</dbReference>
<dbReference type="SMART" id="SM00387">
    <property type="entry name" value="HATPase_c"/>
    <property type="match status" value="1"/>
</dbReference>
<dbReference type="SUPFAM" id="SSF110942">
    <property type="entry name" value="HSP90 C-terminal domain"/>
    <property type="match status" value="1"/>
</dbReference>